<evidence type="ECO:0000256" key="1">
    <source>
        <dbReference type="ARBA" id="ARBA00004651"/>
    </source>
</evidence>
<evidence type="ECO:0000256" key="4">
    <source>
        <dbReference type="ARBA" id="ARBA00022692"/>
    </source>
</evidence>
<keyword evidence="3" id="KW-1003">Cell membrane</keyword>
<comment type="similarity">
    <text evidence="2">Belongs to the UPF0718 family.</text>
</comment>
<sequence length="339" mass="36984">MRSFAVQWGIHCIFISAISFMIVLVMNPEVFAAVPALKDETLQSFKTIFISIILEALPFIMLGVLISSFMQIFLSEQMIQRFTPRHPLLGILFACLLGFLFPVCECGLIPVIRRLIAKGMPLYIAVVFILAGPIVNPIVYAATYMAFKARPEMLYARMGLAVLAAAMVGLFVYRFVAANQLKHSASTLYADAAGEAAGHSHDRGSKVSAMLEHAAGEFFEMGKYLILGSMVTAGIQALIPRSDLVSIGQDPIVSHLFMMGFAYVLSLCSTSDAFVAASFANTFSAGSLLTFLVFGPMLDIKSSLMLLSVFRTRFVLLLALLITVSVLSGSLLISRLYFQ</sequence>
<comment type="subcellular location">
    <subcellularLocation>
        <location evidence="1">Cell membrane</location>
        <topology evidence="1">Multi-pass membrane protein</topology>
    </subcellularLocation>
</comment>
<feature type="transmembrane region" description="Helical" evidence="7">
    <location>
        <begin position="154"/>
        <end position="176"/>
    </location>
</feature>
<dbReference type="Pfam" id="PF03773">
    <property type="entry name" value="ArsP_1"/>
    <property type="match status" value="1"/>
</dbReference>
<proteinExistence type="inferred from homology"/>
<keyword evidence="5 7" id="KW-1133">Transmembrane helix</keyword>
<dbReference type="PANTHER" id="PTHR34184">
    <property type="entry name" value="UPF0718 PROTEIN YCGR"/>
    <property type="match status" value="1"/>
</dbReference>
<evidence type="ECO:0000256" key="3">
    <source>
        <dbReference type="ARBA" id="ARBA00022475"/>
    </source>
</evidence>
<feature type="transmembrane region" description="Helical" evidence="7">
    <location>
        <begin position="273"/>
        <end position="294"/>
    </location>
</feature>
<feature type="transmembrane region" description="Helical" evidence="7">
    <location>
        <begin position="86"/>
        <end position="110"/>
    </location>
</feature>
<accession>A0A916NQR4</accession>
<protein>
    <recommendedName>
        <fullName evidence="10">Permease</fullName>
    </recommendedName>
</protein>
<feature type="transmembrane region" description="Helical" evidence="7">
    <location>
        <begin position="251"/>
        <end position="267"/>
    </location>
</feature>
<dbReference type="GO" id="GO:0005886">
    <property type="term" value="C:plasma membrane"/>
    <property type="evidence" value="ECO:0007669"/>
    <property type="project" value="UniProtKB-SubCell"/>
</dbReference>
<dbReference type="PANTHER" id="PTHR34184:SF4">
    <property type="entry name" value="UPF0718 PROTEIN YCGR"/>
    <property type="match status" value="1"/>
</dbReference>
<dbReference type="InterPro" id="IPR052923">
    <property type="entry name" value="UPF0718"/>
</dbReference>
<dbReference type="EMBL" id="CAJVAS010000012">
    <property type="protein sequence ID" value="CAG7629464.1"/>
    <property type="molecule type" value="Genomic_DNA"/>
</dbReference>
<evidence type="ECO:0008006" key="10">
    <source>
        <dbReference type="Google" id="ProtNLM"/>
    </source>
</evidence>
<keyword evidence="6 7" id="KW-0472">Membrane</keyword>
<evidence type="ECO:0000256" key="7">
    <source>
        <dbReference type="SAM" id="Phobius"/>
    </source>
</evidence>
<dbReference type="AlphaFoldDB" id="A0A916NQR4"/>
<keyword evidence="9" id="KW-1185">Reference proteome</keyword>
<feature type="transmembrane region" description="Helical" evidence="7">
    <location>
        <begin position="48"/>
        <end position="74"/>
    </location>
</feature>
<comment type="caution">
    <text evidence="8">The sequence shown here is derived from an EMBL/GenBank/DDBJ whole genome shotgun (WGS) entry which is preliminary data.</text>
</comment>
<gene>
    <name evidence="8" type="ORF">PAESOLCIP111_03106</name>
</gene>
<dbReference type="RefSeq" id="WP_246627466.1">
    <property type="nucleotide sequence ID" value="NZ_CAJVAS010000012.1"/>
</dbReference>
<name>A0A916NQR4_9BACL</name>
<evidence type="ECO:0000256" key="2">
    <source>
        <dbReference type="ARBA" id="ARBA00006386"/>
    </source>
</evidence>
<dbReference type="Proteomes" id="UP000693672">
    <property type="component" value="Unassembled WGS sequence"/>
</dbReference>
<keyword evidence="4 7" id="KW-0812">Transmembrane</keyword>
<feature type="transmembrane region" description="Helical" evidence="7">
    <location>
        <begin position="314"/>
        <end position="338"/>
    </location>
</feature>
<organism evidence="8 9">
    <name type="scientific">Paenibacillus solanacearum</name>
    <dbReference type="NCBI Taxonomy" id="2048548"/>
    <lineage>
        <taxon>Bacteria</taxon>
        <taxon>Bacillati</taxon>
        <taxon>Bacillota</taxon>
        <taxon>Bacilli</taxon>
        <taxon>Bacillales</taxon>
        <taxon>Paenibacillaceae</taxon>
        <taxon>Paenibacillus</taxon>
    </lineage>
</organism>
<evidence type="ECO:0000256" key="6">
    <source>
        <dbReference type="ARBA" id="ARBA00023136"/>
    </source>
</evidence>
<evidence type="ECO:0000313" key="9">
    <source>
        <dbReference type="Proteomes" id="UP000693672"/>
    </source>
</evidence>
<reference evidence="8" key="1">
    <citation type="submission" date="2021-06" db="EMBL/GenBank/DDBJ databases">
        <authorList>
            <person name="Criscuolo A."/>
        </authorList>
    </citation>
    <scope>NUCLEOTIDE SEQUENCE</scope>
    <source>
        <strain evidence="8">CIP111600</strain>
    </source>
</reference>
<dbReference type="InterPro" id="IPR005524">
    <property type="entry name" value="DUF318"/>
</dbReference>
<feature type="transmembrane region" description="Helical" evidence="7">
    <location>
        <begin position="122"/>
        <end position="142"/>
    </location>
</feature>
<evidence type="ECO:0000313" key="8">
    <source>
        <dbReference type="EMBL" id="CAG7629464.1"/>
    </source>
</evidence>
<evidence type="ECO:0000256" key="5">
    <source>
        <dbReference type="ARBA" id="ARBA00022989"/>
    </source>
</evidence>